<proteinExistence type="inferred from homology"/>
<dbReference type="OrthoDB" id="565118at2759"/>
<dbReference type="GeneID" id="17038536"/>
<evidence type="ECO:0000256" key="1">
    <source>
        <dbReference type="ARBA" id="ARBA00006224"/>
    </source>
</evidence>
<organism evidence="2 3">
    <name type="scientific">Coccomyxa subellipsoidea (strain C-169)</name>
    <name type="common">Green microalga</name>
    <dbReference type="NCBI Taxonomy" id="574566"/>
    <lineage>
        <taxon>Eukaryota</taxon>
        <taxon>Viridiplantae</taxon>
        <taxon>Chlorophyta</taxon>
        <taxon>core chlorophytes</taxon>
        <taxon>Trebouxiophyceae</taxon>
        <taxon>Trebouxiophyceae incertae sedis</taxon>
        <taxon>Coccomyxaceae</taxon>
        <taxon>Coccomyxa</taxon>
        <taxon>Coccomyxa subellipsoidea</taxon>
    </lineage>
</organism>
<dbReference type="STRING" id="574566.I0YQ91"/>
<dbReference type="PANTHER" id="PTHR15691:SF6">
    <property type="entry name" value="WASH COMPLEX SUBUNIT 5"/>
    <property type="match status" value="1"/>
</dbReference>
<dbReference type="PANTHER" id="PTHR15691">
    <property type="entry name" value="WASH COMPLEX SUBUNIT 5"/>
    <property type="match status" value="1"/>
</dbReference>
<sequence length="1126" mass="121752">MVSQGHALLAEVLQLSSSLPPALQPATTKFAPILFDFRYFRDPDAHDQKVEASRELTSLDEEFRENPERRQLLLEAVALVGALLLSLDRRIDGAVRERSVVAYYRLKGGAQAWAPDPSNSLAARGPGCIVQLPSWSNRLYHLMNFERYPESYFARLALPQEAIMAVVVHYPAPEHRTAALSHQAAGLYLALYFVPQVLHRDSSLMRTLVDRHFADNWVVAWGPGFRSDLALEWESFKAARGALGGVITAARAKDMAATYAAALPQLQAQLSSFLVEGKLKEEYVLEHMAEVFSCLRSCNVALRWLLLHTAASHRKLRAAIASAAPPPNALLALLLDTALLEYEVRRGYSVLLESKTERWHAQRRALVEAIQDLAAFYQALQALPRSTSTADLSDWFDHLIQQVEGMDYADPTGTSRSVQSLTLALDDAERFHPPEAALQTKQFLAAIRGHLAHTLRIADVKEELLATLAAVADFAYGWGLLDSYVARLQAEVRADPGTVLKLRCLFLKMRSLLEVPLLRLGQARAPALSATSRVYSSALLAFSRLILQVVPATVGDLLDQMVVVTSARMTPLPPRLDVGRLREAAQLPQRAQLAALAHRIAAFAEGMRAMEKTFVGVVELQPTRLLEDGLRAHLAQRAAAAAATALSFSNLPALLAYPPLSAAGRSALAGLFGGGASLSASIPGRQDLVARLGELAAKLRALRDAFEVVQDLVDLPGLRVWHTQLQRVLSANLAAELRRFRRVAESSMASTSGWDGAPPEALGGPKDELYGEPVTFLGRLVGEVLRLSDPVRTQFQPLLCAWHDASGGEVLGMAAFGALAAAFDGPGLRCTGAVVAARTHQTLHAGLSHIRAELDAGWRASLADLREAVGSSTAPPEGGPGVYVEAARAASRQLQPLAVLIASLGQMQLLQQRIRHELASISRLEGDALLHCALEGLNAALLADAKAAASAQGSSIEPPASPVTPLQPELADLFEAAGLSNPMEKVYERPAALPELPEVLFLVLFSLLDAYAFNRRLALLERADRKAPDSVPLACGFATLLRQFHPCYAEAFLQCVGQCIQIYVQTATGAVAQGVQAAGIDVALPRKIGTLVAFVESVSEFGGMSQSLVHQYIPPFIADTWLSVLA</sequence>
<name>I0YQ91_COCSC</name>
<evidence type="ECO:0000313" key="3">
    <source>
        <dbReference type="Proteomes" id="UP000007264"/>
    </source>
</evidence>
<reference evidence="2 3" key="1">
    <citation type="journal article" date="2012" name="Genome Biol.">
        <title>The genome of the polar eukaryotic microalga coccomyxa subellipsoidea reveals traits of cold adaptation.</title>
        <authorList>
            <person name="Blanc G."/>
            <person name="Agarkova I."/>
            <person name="Grimwood J."/>
            <person name="Kuo A."/>
            <person name="Brueggeman A."/>
            <person name="Dunigan D."/>
            <person name="Gurnon J."/>
            <person name="Ladunga I."/>
            <person name="Lindquist E."/>
            <person name="Lucas S."/>
            <person name="Pangilinan J."/>
            <person name="Proschold T."/>
            <person name="Salamov A."/>
            <person name="Schmutz J."/>
            <person name="Weeks D."/>
            <person name="Yamada T."/>
            <person name="Claverie J.M."/>
            <person name="Grigoriev I."/>
            <person name="Van Etten J."/>
            <person name="Lomsadze A."/>
            <person name="Borodovsky M."/>
        </authorList>
    </citation>
    <scope>NUCLEOTIDE SEQUENCE [LARGE SCALE GENOMIC DNA]</scope>
    <source>
        <strain evidence="2 3">C-169</strain>
    </source>
</reference>
<dbReference type="GO" id="GO:0140285">
    <property type="term" value="P:endosome fission"/>
    <property type="evidence" value="ECO:0007669"/>
    <property type="project" value="TreeGrafter"/>
</dbReference>
<dbReference type="Proteomes" id="UP000007264">
    <property type="component" value="Unassembled WGS sequence"/>
</dbReference>
<gene>
    <name evidence="2" type="ORF">COCSUDRAFT_43977</name>
</gene>
<dbReference type="EMBL" id="AGSI01000015">
    <property type="protein sequence ID" value="EIE20560.1"/>
    <property type="molecule type" value="Genomic_DNA"/>
</dbReference>
<keyword evidence="3" id="KW-1185">Reference proteome</keyword>
<accession>I0YQ91</accession>
<dbReference type="GO" id="GO:0051125">
    <property type="term" value="P:regulation of actin nucleation"/>
    <property type="evidence" value="ECO:0007669"/>
    <property type="project" value="TreeGrafter"/>
</dbReference>
<dbReference type="AlphaFoldDB" id="I0YQ91"/>
<dbReference type="Pfam" id="PF10266">
    <property type="entry name" value="Strumpellin"/>
    <property type="match status" value="1"/>
</dbReference>
<comment type="similarity">
    <text evidence="1">Belongs to the strumpellin family.</text>
</comment>
<comment type="caution">
    <text evidence="2">The sequence shown here is derived from an EMBL/GenBank/DDBJ whole genome shotgun (WGS) entry which is preliminary data.</text>
</comment>
<dbReference type="GO" id="GO:0030041">
    <property type="term" value="P:actin filament polymerization"/>
    <property type="evidence" value="ECO:0007669"/>
    <property type="project" value="TreeGrafter"/>
</dbReference>
<dbReference type="RefSeq" id="XP_005645104.1">
    <property type="nucleotide sequence ID" value="XM_005645047.1"/>
</dbReference>
<dbReference type="GO" id="GO:0071203">
    <property type="term" value="C:WASH complex"/>
    <property type="evidence" value="ECO:0007669"/>
    <property type="project" value="InterPro"/>
</dbReference>
<evidence type="ECO:0000313" key="2">
    <source>
        <dbReference type="EMBL" id="EIE20560.1"/>
    </source>
</evidence>
<dbReference type="GO" id="GO:0005768">
    <property type="term" value="C:endosome"/>
    <property type="evidence" value="ECO:0007669"/>
    <property type="project" value="TreeGrafter"/>
</dbReference>
<evidence type="ECO:0008006" key="4">
    <source>
        <dbReference type="Google" id="ProtNLM"/>
    </source>
</evidence>
<protein>
    <recommendedName>
        <fullName evidence="4">WASH complex subunit strumpellin</fullName>
    </recommendedName>
</protein>
<dbReference type="KEGG" id="csl:COCSUDRAFT_43977"/>
<dbReference type="InterPro" id="IPR019393">
    <property type="entry name" value="WASH_strumpellin"/>
</dbReference>
<dbReference type="GO" id="GO:0007032">
    <property type="term" value="P:endosome organization"/>
    <property type="evidence" value="ECO:0007669"/>
    <property type="project" value="TreeGrafter"/>
</dbReference>
<dbReference type="eggNOG" id="KOG3666">
    <property type="taxonomic scope" value="Eukaryota"/>
</dbReference>